<accession>A0AAW0FAY5</accession>
<feature type="region of interest" description="Disordered" evidence="1">
    <location>
        <begin position="79"/>
        <end position="125"/>
    </location>
</feature>
<keyword evidence="3" id="KW-1185">Reference proteome</keyword>
<sequence length="216" mass="23111">MSRPSITDAAVSEVSSGAPVPQTVAVSAVQGLPLAFCSGEAAVGVETAGPTLPSAERNSCADSMDGAKADWGALRKCSGTSAEKNANPEAEQEMHKGTVVKPLHSEEEEHASSIAARRGRSRGTPGPLFNPLLAARVRCVNLAMNVTFAAAAQASRVGCRCNGEGCERCGKKLQRLDRCKQRCEEDIQRHVDRHQKCVEHYLHRVEDIHKQAQGDK</sequence>
<proteinExistence type="predicted"/>
<evidence type="ECO:0000313" key="3">
    <source>
        <dbReference type="Proteomes" id="UP001430356"/>
    </source>
</evidence>
<organism evidence="2 3">
    <name type="scientific">Novymonas esmeraldas</name>
    <dbReference type="NCBI Taxonomy" id="1808958"/>
    <lineage>
        <taxon>Eukaryota</taxon>
        <taxon>Discoba</taxon>
        <taxon>Euglenozoa</taxon>
        <taxon>Kinetoplastea</taxon>
        <taxon>Metakinetoplastina</taxon>
        <taxon>Trypanosomatida</taxon>
        <taxon>Trypanosomatidae</taxon>
        <taxon>Novymonas</taxon>
    </lineage>
</organism>
<comment type="caution">
    <text evidence="2">The sequence shown here is derived from an EMBL/GenBank/DDBJ whole genome shotgun (WGS) entry which is preliminary data.</text>
</comment>
<evidence type="ECO:0000256" key="1">
    <source>
        <dbReference type="SAM" id="MobiDB-lite"/>
    </source>
</evidence>
<dbReference type="AlphaFoldDB" id="A0AAW0FAY5"/>
<dbReference type="Proteomes" id="UP001430356">
    <property type="component" value="Unassembled WGS sequence"/>
</dbReference>
<name>A0AAW0FAY5_9TRYP</name>
<dbReference type="EMBL" id="JAECZO010000022">
    <property type="protein sequence ID" value="KAK7201935.1"/>
    <property type="molecule type" value="Genomic_DNA"/>
</dbReference>
<evidence type="ECO:0000313" key="2">
    <source>
        <dbReference type="EMBL" id="KAK7201935.1"/>
    </source>
</evidence>
<gene>
    <name evidence="2" type="ORF">NESM_000261100</name>
</gene>
<reference evidence="2 3" key="1">
    <citation type="journal article" date="2021" name="MBio">
        <title>A New Model Trypanosomatid, Novymonas esmeraldas: Genomic Perception of Its 'Candidatus Pandoraea novymonadis' Endosymbiont.</title>
        <authorList>
            <person name="Zakharova A."/>
            <person name="Saura A."/>
            <person name="Butenko A."/>
            <person name="Podesvova L."/>
            <person name="Warmusova S."/>
            <person name="Kostygov A.Y."/>
            <person name="Nenarokova A."/>
            <person name="Lukes J."/>
            <person name="Opperdoes F.R."/>
            <person name="Yurchenko V."/>
        </authorList>
    </citation>
    <scope>NUCLEOTIDE SEQUENCE [LARGE SCALE GENOMIC DNA]</scope>
    <source>
        <strain evidence="2 3">E262AT.01</strain>
    </source>
</reference>
<protein>
    <submittedName>
        <fullName evidence="2">Uncharacterized protein</fullName>
    </submittedName>
</protein>